<proteinExistence type="inferred from homology"/>
<dbReference type="EMBL" id="VNKQ01000016">
    <property type="protein sequence ID" value="KAG0646117.1"/>
    <property type="molecule type" value="Genomic_DNA"/>
</dbReference>
<dbReference type="AlphaFoldDB" id="A0A9P6SKY6"/>
<keyword evidence="7" id="KW-0472">Membrane</keyword>
<dbReference type="Proteomes" id="UP000785200">
    <property type="component" value="Unassembled WGS sequence"/>
</dbReference>
<keyword evidence="10" id="KW-1185">Reference proteome</keyword>
<dbReference type="InterPro" id="IPR026015">
    <property type="entry name" value="ATP_synth_OSCP/delta_N_sf"/>
</dbReference>
<dbReference type="NCBIfam" id="TIGR01145">
    <property type="entry name" value="ATP_synt_delta"/>
    <property type="match status" value="1"/>
</dbReference>
<accession>A0A9P6SKY6</accession>
<dbReference type="PANTHER" id="PTHR11910">
    <property type="entry name" value="ATP SYNTHASE DELTA CHAIN"/>
    <property type="match status" value="1"/>
</dbReference>
<dbReference type="InterPro" id="IPR020781">
    <property type="entry name" value="ATPase_OSCP/d_CS"/>
</dbReference>
<protein>
    <recommendedName>
        <fullName evidence="3">ATP synthase subunit 5, mitochondrial</fullName>
    </recommendedName>
</protein>
<dbReference type="HAMAP" id="MF_01416">
    <property type="entry name" value="ATP_synth_delta_bact"/>
    <property type="match status" value="1"/>
</dbReference>
<dbReference type="PROSITE" id="PS00389">
    <property type="entry name" value="ATPASE_DELTA"/>
    <property type="match status" value="1"/>
</dbReference>
<keyword evidence="5" id="KW-0375">Hydrogen ion transport</keyword>
<evidence type="ECO:0000256" key="5">
    <source>
        <dbReference type="ARBA" id="ARBA00022781"/>
    </source>
</evidence>
<evidence type="ECO:0000256" key="6">
    <source>
        <dbReference type="ARBA" id="ARBA00023065"/>
    </source>
</evidence>
<evidence type="ECO:0000256" key="3">
    <source>
        <dbReference type="ARBA" id="ARBA00014723"/>
    </source>
</evidence>
<evidence type="ECO:0000313" key="9">
    <source>
        <dbReference type="EMBL" id="KAG0646117.1"/>
    </source>
</evidence>
<evidence type="ECO:0000256" key="7">
    <source>
        <dbReference type="ARBA" id="ARBA00023136"/>
    </source>
</evidence>
<organism evidence="9 10">
    <name type="scientific">Hyphodiscus hymeniophilus</name>
    <dbReference type="NCBI Taxonomy" id="353542"/>
    <lineage>
        <taxon>Eukaryota</taxon>
        <taxon>Fungi</taxon>
        <taxon>Dikarya</taxon>
        <taxon>Ascomycota</taxon>
        <taxon>Pezizomycotina</taxon>
        <taxon>Leotiomycetes</taxon>
        <taxon>Helotiales</taxon>
        <taxon>Hyphodiscaceae</taxon>
        <taxon>Hyphodiscus</taxon>
    </lineage>
</organism>
<name>A0A9P6SKY6_9HELO</name>
<sequence length="233" mass="24707">MLSRHVLLTATRAAAPARAVVPRAVFASSQIRSYATPAQADSKPPVALYGLDGTYASALYTAAVKTSSLDSVAKAISSLNDVYHKDPKLASIMEAPTLSVEDKSQIVAELQKHTGGADKEGTVKNFLSTLADYNRLGLLKGVCEKFADLMSAARGEVELTVISASSLDNKTLSRLESAVSKSQYVGQGKKLKVTNKINPDILGGLVVEIGDRTIDLSVSARIAKMNKLLTDTL</sequence>
<comment type="caution">
    <text evidence="9">The sequence shown here is derived from an EMBL/GenBank/DDBJ whole genome shotgun (WGS) entry which is preliminary data.</text>
</comment>
<dbReference type="GO" id="GO:0016020">
    <property type="term" value="C:membrane"/>
    <property type="evidence" value="ECO:0007669"/>
    <property type="project" value="UniProtKB-SubCell"/>
</dbReference>
<evidence type="ECO:0000256" key="4">
    <source>
        <dbReference type="ARBA" id="ARBA00022448"/>
    </source>
</evidence>
<reference evidence="9" key="1">
    <citation type="submission" date="2019-07" db="EMBL/GenBank/DDBJ databases">
        <title>Hyphodiscus hymeniophilus genome sequencing and assembly.</title>
        <authorList>
            <person name="Kramer G."/>
            <person name="Nodwell J."/>
        </authorList>
    </citation>
    <scope>NUCLEOTIDE SEQUENCE</scope>
    <source>
        <strain evidence="9">ATCC 34498</strain>
    </source>
</reference>
<comment type="subcellular location">
    <subcellularLocation>
        <location evidence="1">Membrane</location>
    </subcellularLocation>
</comment>
<dbReference type="GO" id="GO:0046933">
    <property type="term" value="F:proton-transporting ATP synthase activity, rotational mechanism"/>
    <property type="evidence" value="ECO:0007669"/>
    <property type="project" value="InterPro"/>
</dbReference>
<evidence type="ECO:0000256" key="1">
    <source>
        <dbReference type="ARBA" id="ARBA00004370"/>
    </source>
</evidence>
<evidence type="ECO:0000256" key="8">
    <source>
        <dbReference type="ARBA" id="ARBA00023310"/>
    </source>
</evidence>
<keyword evidence="6" id="KW-0406">Ion transport</keyword>
<dbReference type="InterPro" id="IPR000711">
    <property type="entry name" value="ATPase_OSCP/dsu"/>
</dbReference>
<keyword evidence="4" id="KW-0813">Transport</keyword>
<dbReference type="OrthoDB" id="1262810at2759"/>
<dbReference type="PRINTS" id="PR00125">
    <property type="entry name" value="ATPASEDELTA"/>
</dbReference>
<dbReference type="SUPFAM" id="SSF47928">
    <property type="entry name" value="N-terminal domain of the delta subunit of the F1F0-ATP synthase"/>
    <property type="match status" value="1"/>
</dbReference>
<dbReference type="Pfam" id="PF00213">
    <property type="entry name" value="OSCP"/>
    <property type="match status" value="1"/>
</dbReference>
<dbReference type="Gene3D" id="1.10.520.20">
    <property type="entry name" value="N-terminal domain of the delta subunit of the F1F0-ATP synthase"/>
    <property type="match status" value="1"/>
</dbReference>
<evidence type="ECO:0000313" key="10">
    <source>
        <dbReference type="Proteomes" id="UP000785200"/>
    </source>
</evidence>
<gene>
    <name evidence="9" type="ORF">D0Z07_8085</name>
</gene>
<comment type="similarity">
    <text evidence="2">Belongs to the ATPase delta chain family.</text>
</comment>
<evidence type="ECO:0000256" key="2">
    <source>
        <dbReference type="ARBA" id="ARBA00007046"/>
    </source>
</evidence>
<keyword evidence="8" id="KW-0066">ATP synthesis</keyword>